<dbReference type="OrthoDB" id="1068521at2759"/>
<organism evidence="1 3">
    <name type="scientific">Cucumis melo var. makuwa</name>
    <name type="common">Oriental melon</name>
    <dbReference type="NCBI Taxonomy" id="1194695"/>
    <lineage>
        <taxon>Eukaryota</taxon>
        <taxon>Viridiplantae</taxon>
        <taxon>Streptophyta</taxon>
        <taxon>Embryophyta</taxon>
        <taxon>Tracheophyta</taxon>
        <taxon>Spermatophyta</taxon>
        <taxon>Magnoliopsida</taxon>
        <taxon>eudicotyledons</taxon>
        <taxon>Gunneridae</taxon>
        <taxon>Pentapetalae</taxon>
        <taxon>rosids</taxon>
        <taxon>fabids</taxon>
        <taxon>Cucurbitales</taxon>
        <taxon>Cucurbitaceae</taxon>
        <taxon>Benincaseae</taxon>
        <taxon>Cucumis</taxon>
    </lineage>
</organism>
<evidence type="ECO:0000313" key="1">
    <source>
        <dbReference type="EMBL" id="KAA0040468.1"/>
    </source>
</evidence>
<reference evidence="3 4" key="1">
    <citation type="submission" date="2019-08" db="EMBL/GenBank/DDBJ databases">
        <title>Draft genome sequences of two oriental melons (Cucumis melo L. var makuwa).</title>
        <authorList>
            <person name="Kwon S.-Y."/>
        </authorList>
    </citation>
    <scope>NUCLEOTIDE SEQUENCE [LARGE SCALE GENOMIC DNA]</scope>
    <source>
        <strain evidence="4">cv. Chang Bougi</strain>
        <strain evidence="3">cv. SW 3</strain>
        <tissue evidence="1">Leaf</tissue>
    </source>
</reference>
<gene>
    <name evidence="2" type="ORF">E5676_scaffold77310G00020</name>
    <name evidence="1" type="ORF">E6C27_scaffold46738G00030</name>
</gene>
<dbReference type="Proteomes" id="UP000321393">
    <property type="component" value="Unassembled WGS sequence"/>
</dbReference>
<dbReference type="AlphaFoldDB" id="A0A5A7TC27"/>
<comment type="caution">
    <text evidence="1">The sequence shown here is derived from an EMBL/GenBank/DDBJ whole genome shotgun (WGS) entry which is preliminary data.</text>
</comment>
<dbReference type="EMBL" id="SSTD01012335">
    <property type="protein sequence ID" value="TYK08773.1"/>
    <property type="molecule type" value="Genomic_DNA"/>
</dbReference>
<evidence type="ECO:0000313" key="2">
    <source>
        <dbReference type="EMBL" id="TYK08773.1"/>
    </source>
</evidence>
<dbReference type="EMBL" id="SSTE01017370">
    <property type="protein sequence ID" value="KAA0040468.1"/>
    <property type="molecule type" value="Genomic_DNA"/>
</dbReference>
<dbReference type="Proteomes" id="UP000321947">
    <property type="component" value="Unassembled WGS sequence"/>
</dbReference>
<protein>
    <submittedName>
        <fullName evidence="1">Uncharacterized protein</fullName>
    </submittedName>
</protein>
<evidence type="ECO:0000313" key="4">
    <source>
        <dbReference type="Proteomes" id="UP000321947"/>
    </source>
</evidence>
<proteinExistence type="predicted"/>
<name>A0A5A7TC27_CUCMM</name>
<sequence length="112" mass="12811">MPSMRPRIIVDPLFLTQLSEDNRIGTVNWFRFVANSKRVPSRGSGPGSPCFRHLRSRNFFERGSSVARIEEFTLNTSEKGRRNGSGIDWFRADLWSCCLDYLRIISAVLGND</sequence>
<evidence type="ECO:0000313" key="3">
    <source>
        <dbReference type="Proteomes" id="UP000321393"/>
    </source>
</evidence>
<accession>A0A5A7TC27</accession>